<dbReference type="EMBL" id="KZ613953">
    <property type="protein sequence ID" value="PMD34972.1"/>
    <property type="molecule type" value="Genomic_DNA"/>
</dbReference>
<evidence type="ECO:0000256" key="2">
    <source>
        <dbReference type="RuleBase" id="RU341113"/>
    </source>
</evidence>
<dbReference type="Pfam" id="PF01244">
    <property type="entry name" value="Peptidase_M19"/>
    <property type="match status" value="1"/>
</dbReference>
<keyword evidence="2" id="KW-0378">Hydrolase</keyword>
<dbReference type="Proteomes" id="UP000235786">
    <property type="component" value="Unassembled WGS sequence"/>
</dbReference>
<keyword evidence="2" id="KW-0862">Zinc</keyword>
<sequence>MDHTVSDLGSIPAPSQAVVLASSTPRPHASWTRIVTVISLAALLAPAIYLRSFFQPAELPIDPTDYAARTKRALSQTPIIDGHNDLPYLIRVELQNKIYDGFDLKHKLLGYTDIQRMRTGQVGGQFWSCYVQCPGVNDPELYKQENLDQPTWIVRDTLEQIDVTKRLIAEHPEDLQYCDNPKCIRDAFKVGKVASMIGIEGGHQMGSSLAAIRQFFDLGARYITTTHNCDNAFATAASTVAAGGEDHGLTPFGHEYVKEMNRLGMMIDLSHTSHQTMRDVLSLTRSPIMFSHSGAYSVQKHLRHVPNDVLRSVKRNGGIVMVTFVCRFLNMQHPEHASIHDVVDHIVYIANLIGWEHVGVGSDFSGTPGAPIGLEDVSKYPDLVALLMARGATEKQVKLFAGENLIRVWENVAAAAKVTQTSGEKPDEEIWEGRSWKYGHKTMPFMLAGSREKFAGPAGPHQFSVKANGRHAGLDSKDSS</sequence>
<dbReference type="SUPFAM" id="SSF51556">
    <property type="entry name" value="Metallo-dependent hydrolases"/>
    <property type="match status" value="1"/>
</dbReference>
<name>A0A2J6R8X2_HYAVF</name>
<protein>
    <recommendedName>
        <fullName evidence="2">Dipeptidase</fullName>
        <ecNumber evidence="2">3.4.13.19</ecNumber>
    </recommendedName>
</protein>
<keyword evidence="2" id="KW-0645">Protease</keyword>
<dbReference type="OrthoDB" id="445695at2759"/>
<organism evidence="4 5">
    <name type="scientific">Hyaloscypha variabilis (strain UAMH 11265 / GT02V1 / F)</name>
    <name type="common">Meliniomyces variabilis</name>
    <dbReference type="NCBI Taxonomy" id="1149755"/>
    <lineage>
        <taxon>Eukaryota</taxon>
        <taxon>Fungi</taxon>
        <taxon>Dikarya</taxon>
        <taxon>Ascomycota</taxon>
        <taxon>Pezizomycotina</taxon>
        <taxon>Leotiomycetes</taxon>
        <taxon>Helotiales</taxon>
        <taxon>Hyaloscyphaceae</taxon>
        <taxon>Hyaloscypha</taxon>
        <taxon>Hyaloscypha variabilis</taxon>
    </lineage>
</organism>
<evidence type="ECO:0000313" key="5">
    <source>
        <dbReference type="Proteomes" id="UP000235786"/>
    </source>
</evidence>
<dbReference type="PANTHER" id="PTHR10443">
    <property type="entry name" value="MICROSOMAL DIPEPTIDASE"/>
    <property type="match status" value="1"/>
</dbReference>
<dbReference type="GO" id="GO:0070573">
    <property type="term" value="F:metallodipeptidase activity"/>
    <property type="evidence" value="ECO:0007669"/>
    <property type="project" value="InterPro"/>
</dbReference>
<keyword evidence="5" id="KW-1185">Reference proteome</keyword>
<reference evidence="4 5" key="1">
    <citation type="submission" date="2016-04" db="EMBL/GenBank/DDBJ databases">
        <title>A degradative enzymes factory behind the ericoid mycorrhizal symbiosis.</title>
        <authorList>
            <consortium name="DOE Joint Genome Institute"/>
            <person name="Martino E."/>
            <person name="Morin E."/>
            <person name="Grelet G."/>
            <person name="Kuo A."/>
            <person name="Kohler A."/>
            <person name="Daghino S."/>
            <person name="Barry K."/>
            <person name="Choi C."/>
            <person name="Cichocki N."/>
            <person name="Clum A."/>
            <person name="Copeland A."/>
            <person name="Hainaut M."/>
            <person name="Haridas S."/>
            <person name="Labutti K."/>
            <person name="Lindquist E."/>
            <person name="Lipzen A."/>
            <person name="Khouja H.-R."/>
            <person name="Murat C."/>
            <person name="Ohm R."/>
            <person name="Olson A."/>
            <person name="Spatafora J."/>
            <person name="Veneault-Fourrey C."/>
            <person name="Henrissat B."/>
            <person name="Grigoriev I."/>
            <person name="Martin F."/>
            <person name="Perotto S."/>
        </authorList>
    </citation>
    <scope>NUCLEOTIDE SEQUENCE [LARGE SCALE GENOMIC DNA]</scope>
    <source>
        <strain evidence="4 5">F</strain>
    </source>
</reference>
<dbReference type="STRING" id="1149755.A0A2J6R8X2"/>
<evidence type="ECO:0000256" key="1">
    <source>
        <dbReference type="ARBA" id="ARBA00022997"/>
    </source>
</evidence>
<keyword evidence="2" id="KW-0479">Metal-binding</keyword>
<keyword evidence="2" id="KW-0482">Metalloprotease</keyword>
<dbReference type="InterPro" id="IPR032466">
    <property type="entry name" value="Metal_Hydrolase"/>
</dbReference>
<evidence type="ECO:0000313" key="4">
    <source>
        <dbReference type="EMBL" id="PMD34972.1"/>
    </source>
</evidence>
<dbReference type="GO" id="GO:0046872">
    <property type="term" value="F:metal ion binding"/>
    <property type="evidence" value="ECO:0007669"/>
    <property type="project" value="UniProtKB-UniRule"/>
</dbReference>
<dbReference type="GO" id="GO:0006508">
    <property type="term" value="P:proteolysis"/>
    <property type="evidence" value="ECO:0007669"/>
    <property type="project" value="UniProtKB-KW"/>
</dbReference>
<gene>
    <name evidence="4" type="ORF">L207DRAFT_496957</name>
</gene>
<evidence type="ECO:0000256" key="3">
    <source>
        <dbReference type="SAM" id="MobiDB-lite"/>
    </source>
</evidence>
<dbReference type="PROSITE" id="PS51365">
    <property type="entry name" value="RENAL_DIPEPTIDASE_2"/>
    <property type="match status" value="1"/>
</dbReference>
<comment type="similarity">
    <text evidence="2">Belongs to the metallo-dependent hydrolases superfamily. Peptidase M19 family.</text>
</comment>
<dbReference type="AlphaFoldDB" id="A0A2J6R8X2"/>
<proteinExistence type="inferred from homology"/>
<dbReference type="EC" id="3.4.13.19" evidence="2"/>
<comment type="cofactor">
    <cofactor evidence="2">
        <name>Zn(2+)</name>
        <dbReference type="ChEBI" id="CHEBI:29105"/>
    </cofactor>
</comment>
<dbReference type="CDD" id="cd01301">
    <property type="entry name" value="rDP_like"/>
    <property type="match status" value="1"/>
</dbReference>
<dbReference type="InterPro" id="IPR008257">
    <property type="entry name" value="Pept_M19"/>
</dbReference>
<dbReference type="Gene3D" id="3.20.20.140">
    <property type="entry name" value="Metal-dependent hydrolases"/>
    <property type="match status" value="1"/>
</dbReference>
<comment type="catalytic activity">
    <reaction evidence="2">
        <text>an L-aminoacyl-L-amino acid + H2O = 2 an L-alpha-amino acid</text>
        <dbReference type="Rhea" id="RHEA:48940"/>
        <dbReference type="ChEBI" id="CHEBI:15377"/>
        <dbReference type="ChEBI" id="CHEBI:59869"/>
        <dbReference type="ChEBI" id="CHEBI:77460"/>
        <dbReference type="EC" id="3.4.13.19"/>
    </reaction>
</comment>
<dbReference type="PANTHER" id="PTHR10443:SF12">
    <property type="entry name" value="DIPEPTIDASE"/>
    <property type="match status" value="1"/>
</dbReference>
<feature type="region of interest" description="Disordered" evidence="3">
    <location>
        <begin position="456"/>
        <end position="480"/>
    </location>
</feature>
<accession>A0A2J6R8X2</accession>
<keyword evidence="1 2" id="KW-0224">Dipeptidase</keyword>